<reference evidence="1" key="1">
    <citation type="submission" date="2014-11" db="EMBL/GenBank/DDBJ databases">
        <authorList>
            <person name="Amaro Gonzalez C."/>
        </authorList>
    </citation>
    <scope>NUCLEOTIDE SEQUENCE</scope>
</reference>
<evidence type="ECO:0000313" key="1">
    <source>
        <dbReference type="EMBL" id="JAH88594.1"/>
    </source>
</evidence>
<dbReference type="AlphaFoldDB" id="A0A0E9WDX1"/>
<reference evidence="1" key="2">
    <citation type="journal article" date="2015" name="Fish Shellfish Immunol.">
        <title>Early steps in the European eel (Anguilla anguilla)-Vibrio vulnificus interaction in the gills: Role of the RtxA13 toxin.</title>
        <authorList>
            <person name="Callol A."/>
            <person name="Pajuelo D."/>
            <person name="Ebbesson L."/>
            <person name="Teles M."/>
            <person name="MacKenzie S."/>
            <person name="Amaro C."/>
        </authorList>
    </citation>
    <scope>NUCLEOTIDE SEQUENCE</scope>
</reference>
<protein>
    <submittedName>
        <fullName evidence="1">Uncharacterized protein</fullName>
    </submittedName>
</protein>
<dbReference type="EMBL" id="GBXM01019983">
    <property type="protein sequence ID" value="JAH88594.1"/>
    <property type="molecule type" value="Transcribed_RNA"/>
</dbReference>
<sequence length="142" mass="16292">MLLYFYHKLSFITVSTCYPLEVLLPADVQHLVDYMLQTVLHGFNCVFRFSSAWVHGVFSHLNIQVQTQPVPSKDCKACGVGLHTQEVLARGMCCKCEFSLSAISFRHQCLVVWVSHSDGQTKMRQVIWLSIVPVFQQKIPRY</sequence>
<accession>A0A0E9WDX1</accession>
<proteinExistence type="predicted"/>
<organism evidence="1">
    <name type="scientific">Anguilla anguilla</name>
    <name type="common">European freshwater eel</name>
    <name type="synonym">Muraena anguilla</name>
    <dbReference type="NCBI Taxonomy" id="7936"/>
    <lineage>
        <taxon>Eukaryota</taxon>
        <taxon>Metazoa</taxon>
        <taxon>Chordata</taxon>
        <taxon>Craniata</taxon>
        <taxon>Vertebrata</taxon>
        <taxon>Euteleostomi</taxon>
        <taxon>Actinopterygii</taxon>
        <taxon>Neopterygii</taxon>
        <taxon>Teleostei</taxon>
        <taxon>Anguilliformes</taxon>
        <taxon>Anguillidae</taxon>
        <taxon>Anguilla</taxon>
    </lineage>
</organism>
<name>A0A0E9WDX1_ANGAN</name>